<name>A0A0C1Z389_9VIBR</name>
<accession>A0A0C1Z389</accession>
<evidence type="ECO:0000313" key="1">
    <source>
        <dbReference type="EMBL" id="KIF50649.1"/>
    </source>
</evidence>
<gene>
    <name evidence="1" type="ORF">H735_24155</name>
</gene>
<protein>
    <submittedName>
        <fullName evidence="1">Uncharacterized protein</fullName>
    </submittedName>
</protein>
<dbReference type="EMBL" id="JPRD01000049">
    <property type="protein sequence ID" value="KIF50649.1"/>
    <property type="molecule type" value="Genomic_DNA"/>
</dbReference>
<comment type="caution">
    <text evidence="1">The sequence shown here is derived from an EMBL/GenBank/DDBJ whole genome shotgun (WGS) entry which is preliminary data.</text>
</comment>
<proteinExistence type="predicted"/>
<sequence length="64" mass="7487">MYINALGVNVKKMLHLNFEWKMVRGLEGQKSVDRLNVKDLLTEMCNDSVSFKTRRSGWKGRMEP</sequence>
<evidence type="ECO:0000313" key="2">
    <source>
        <dbReference type="Proteomes" id="UP000031586"/>
    </source>
</evidence>
<reference evidence="1 2" key="1">
    <citation type="submission" date="2014-07" db="EMBL/GenBank/DDBJ databases">
        <title>Unique and conserved regions in Vibrio harveyi and related species in comparison with the shrimp pathogen Vibrio harveyi CAIM 1792.</title>
        <authorList>
            <person name="Espinoza-Valles I."/>
            <person name="Vora G."/>
            <person name="Leekitcharoenphon P."/>
            <person name="Ussery D."/>
            <person name="Hoj L."/>
            <person name="Gomez-Gil B."/>
        </authorList>
    </citation>
    <scope>NUCLEOTIDE SEQUENCE [LARGE SCALE GENOMIC DNA]</scope>
    <source>
        <strain evidence="2">CAIM 1854 / LMG 25443</strain>
    </source>
</reference>
<dbReference type="Proteomes" id="UP000031586">
    <property type="component" value="Unassembled WGS sequence"/>
</dbReference>
<dbReference type="AlphaFoldDB" id="A0A0C1Z389"/>
<organism evidence="1 2">
    <name type="scientific">Vibrio owensii CAIM 1854 = LMG 25443</name>
    <dbReference type="NCBI Taxonomy" id="1229493"/>
    <lineage>
        <taxon>Bacteria</taxon>
        <taxon>Pseudomonadati</taxon>
        <taxon>Pseudomonadota</taxon>
        <taxon>Gammaproteobacteria</taxon>
        <taxon>Vibrionales</taxon>
        <taxon>Vibrionaceae</taxon>
        <taxon>Vibrio</taxon>
    </lineage>
</organism>